<evidence type="ECO:0000313" key="4">
    <source>
        <dbReference type="Proteomes" id="UP001063166"/>
    </source>
</evidence>
<organism evidence="2 4">
    <name type="scientific">Lyophyllum shimeji</name>
    <name type="common">Hon-shimeji</name>
    <name type="synonym">Tricholoma shimeji</name>
    <dbReference type="NCBI Taxonomy" id="47721"/>
    <lineage>
        <taxon>Eukaryota</taxon>
        <taxon>Fungi</taxon>
        <taxon>Dikarya</taxon>
        <taxon>Basidiomycota</taxon>
        <taxon>Agaricomycotina</taxon>
        <taxon>Agaricomycetes</taxon>
        <taxon>Agaricomycetidae</taxon>
        <taxon>Agaricales</taxon>
        <taxon>Tricholomatineae</taxon>
        <taxon>Lyophyllaceae</taxon>
        <taxon>Lyophyllum</taxon>
    </lineage>
</organism>
<dbReference type="OrthoDB" id="3245313at2759"/>
<proteinExistence type="predicted"/>
<keyword evidence="4" id="KW-1185">Reference proteome</keyword>
<gene>
    <name evidence="2" type="ORF">LshimejAT787_0103170</name>
    <name evidence="3" type="ORF">LshimejAT787_0103910</name>
</gene>
<name>A0A9P3PCU6_LYOSH</name>
<accession>A0A9P3PCU6</accession>
<dbReference type="Proteomes" id="UP001063166">
    <property type="component" value="Unassembled WGS sequence"/>
</dbReference>
<dbReference type="EMBL" id="BRPK01000001">
    <property type="protein sequence ID" value="GLB33507.1"/>
    <property type="molecule type" value="Genomic_DNA"/>
</dbReference>
<evidence type="ECO:0000256" key="1">
    <source>
        <dbReference type="SAM" id="MobiDB-lite"/>
    </source>
</evidence>
<evidence type="ECO:0000313" key="2">
    <source>
        <dbReference type="EMBL" id="GLB33433.1"/>
    </source>
</evidence>
<dbReference type="AlphaFoldDB" id="A0A9P3PCU6"/>
<protein>
    <submittedName>
        <fullName evidence="2">Uncharacterized protein</fullName>
    </submittedName>
</protein>
<evidence type="ECO:0000313" key="3">
    <source>
        <dbReference type="EMBL" id="GLB33507.1"/>
    </source>
</evidence>
<feature type="region of interest" description="Disordered" evidence="1">
    <location>
        <begin position="49"/>
        <end position="70"/>
    </location>
</feature>
<sequence length="439" mass="48732">MTSEISLDSLGIEFKCYNIPELDLSPLLDAAVRKEREEMHGGVDSAFAQQPANSASAQRPASNTLPLDTPPSIDVSILSGLQGAARHKMAHKMKRQHKRLMMDTRAREARLNLSNIERANNHAVPIDHSDAEHSKPGWIGLRVPTNDFGDIDGLLRKGYKLIKYERKSCAFSDKHNRVFSVFIDCPAGMLGVNEELCSAMAVAQTKLQFGKSSNAKDSSTRVKPPRRGDFPSISVGISYGSGQSEPGNLAHTANNQHVLDILLKTPAVKRVAAFQSNCYRAWMPRLHEASGKVLSELLEWKPSLRRNFANSVYCCMTFNFGPHVICKGHRDHLNWAPEAKLIIEFPPGCSIIVPSACITHGNLPILKSENRISMTQYTAGGLVRWLDYQCRSAAEFEKIDCKGKNAMDDKGHERWKDGVGMYSTIAELKEFWSSRAGRA</sequence>
<comment type="caution">
    <text evidence="2">The sequence shown here is derived from an EMBL/GenBank/DDBJ whole genome shotgun (WGS) entry which is preliminary data.</text>
</comment>
<reference evidence="2" key="1">
    <citation type="submission" date="2022-07" db="EMBL/GenBank/DDBJ databases">
        <title>The genome of Lyophyllum shimeji provides insight into the initial evolution of ectomycorrhizal fungal genome.</title>
        <authorList>
            <person name="Kobayashi Y."/>
            <person name="Shibata T."/>
            <person name="Hirakawa H."/>
            <person name="Shigenobu S."/>
            <person name="Nishiyama T."/>
            <person name="Yamada A."/>
            <person name="Hasebe M."/>
            <person name="Kawaguchi M."/>
        </authorList>
    </citation>
    <scope>NUCLEOTIDE SEQUENCE</scope>
    <source>
        <strain evidence="2">AT787</strain>
    </source>
</reference>
<dbReference type="EMBL" id="BRPK01000001">
    <property type="protein sequence ID" value="GLB33433.1"/>
    <property type="molecule type" value="Genomic_DNA"/>
</dbReference>
<feature type="compositionally biased region" description="Polar residues" evidence="1">
    <location>
        <begin position="49"/>
        <end position="66"/>
    </location>
</feature>